<accession>A0A1G2BID9</accession>
<dbReference type="STRING" id="1798550.A2927_00960"/>
<evidence type="ECO:0000313" key="2">
    <source>
        <dbReference type="EMBL" id="OGY88983.1"/>
    </source>
</evidence>
<protein>
    <recommendedName>
        <fullName evidence="4">Type II secretion system protein GspG C-terminal domain-containing protein</fullName>
    </recommendedName>
</protein>
<evidence type="ECO:0008006" key="4">
    <source>
        <dbReference type="Google" id="ProtNLM"/>
    </source>
</evidence>
<evidence type="ECO:0000256" key="1">
    <source>
        <dbReference type="SAM" id="Phobius"/>
    </source>
</evidence>
<gene>
    <name evidence="2" type="ORF">A2927_00960</name>
</gene>
<feature type="transmembrane region" description="Helical" evidence="1">
    <location>
        <begin position="6"/>
        <end position="24"/>
    </location>
</feature>
<evidence type="ECO:0000313" key="3">
    <source>
        <dbReference type="Proteomes" id="UP000178849"/>
    </source>
</evidence>
<dbReference type="Proteomes" id="UP000178849">
    <property type="component" value="Unassembled WGS sequence"/>
</dbReference>
<keyword evidence="1" id="KW-0472">Membrane</keyword>
<organism evidence="2 3">
    <name type="scientific">Candidatus Komeilibacteria bacterium RIFCSPLOWO2_01_FULL_45_10</name>
    <dbReference type="NCBI Taxonomy" id="1798550"/>
    <lineage>
        <taxon>Bacteria</taxon>
        <taxon>Candidatus Komeiliibacteriota</taxon>
    </lineage>
</organism>
<keyword evidence="1" id="KW-0812">Transmembrane</keyword>
<sequence length="155" mass="17814">MKYFFYSIIAIVALAVIAGFFIVGSPARQRILRFDEERIQNLSYLQGQIVQFWQNKSQLPALLDLLKDDLRGVSVPVDPENGQPYEYRAKGELSFELCANFNLPSVSQDYGLNKPAPAPVYYEGFTSEASWQHDQGQTCFERTIDPDYFKLRKMD</sequence>
<name>A0A1G2BID9_9BACT</name>
<comment type="caution">
    <text evidence="2">The sequence shown here is derived from an EMBL/GenBank/DDBJ whole genome shotgun (WGS) entry which is preliminary data.</text>
</comment>
<dbReference type="EMBL" id="MHKL01000031">
    <property type="protein sequence ID" value="OGY88983.1"/>
    <property type="molecule type" value="Genomic_DNA"/>
</dbReference>
<proteinExistence type="predicted"/>
<reference evidence="2 3" key="1">
    <citation type="journal article" date="2016" name="Nat. Commun.">
        <title>Thousands of microbial genomes shed light on interconnected biogeochemical processes in an aquifer system.</title>
        <authorList>
            <person name="Anantharaman K."/>
            <person name="Brown C.T."/>
            <person name="Hug L.A."/>
            <person name="Sharon I."/>
            <person name="Castelle C.J."/>
            <person name="Probst A.J."/>
            <person name="Thomas B.C."/>
            <person name="Singh A."/>
            <person name="Wilkins M.J."/>
            <person name="Karaoz U."/>
            <person name="Brodie E.L."/>
            <person name="Williams K.H."/>
            <person name="Hubbard S.S."/>
            <person name="Banfield J.F."/>
        </authorList>
    </citation>
    <scope>NUCLEOTIDE SEQUENCE [LARGE SCALE GENOMIC DNA]</scope>
</reference>
<keyword evidence="1" id="KW-1133">Transmembrane helix</keyword>
<dbReference type="AlphaFoldDB" id="A0A1G2BID9"/>